<dbReference type="EMBL" id="JABFTP020000083">
    <property type="protein sequence ID" value="KAL3275963.1"/>
    <property type="molecule type" value="Genomic_DNA"/>
</dbReference>
<dbReference type="Gene3D" id="1.20.5.190">
    <property type="match status" value="1"/>
</dbReference>
<feature type="compositionally biased region" description="Basic and acidic residues" evidence="1">
    <location>
        <begin position="100"/>
        <end position="109"/>
    </location>
</feature>
<feature type="region of interest" description="Disordered" evidence="1">
    <location>
        <begin position="89"/>
        <end position="121"/>
    </location>
</feature>
<dbReference type="Proteomes" id="UP001516400">
    <property type="component" value="Unassembled WGS sequence"/>
</dbReference>
<name>A0ABD2NBG7_9CUCU</name>
<dbReference type="InterPro" id="IPR000048">
    <property type="entry name" value="IQ_motif_EF-hand-BS"/>
</dbReference>
<sequence>MTKKKYLVDLLKTCGNNNNTEEKSASAKTITLKSNGSVHSAKLGIEEDLNNVLNEESTLPELSEVQKIHSFTEIVDKDLEEAATKIQAAFRGHQSRKSMKQPEHDKQGDISDELSLDDPGK</sequence>
<evidence type="ECO:0000256" key="1">
    <source>
        <dbReference type="SAM" id="MobiDB-lite"/>
    </source>
</evidence>
<feature type="compositionally biased region" description="Acidic residues" evidence="1">
    <location>
        <begin position="110"/>
        <end position="121"/>
    </location>
</feature>
<organism evidence="2 3">
    <name type="scientific">Cryptolaemus montrouzieri</name>
    <dbReference type="NCBI Taxonomy" id="559131"/>
    <lineage>
        <taxon>Eukaryota</taxon>
        <taxon>Metazoa</taxon>
        <taxon>Ecdysozoa</taxon>
        <taxon>Arthropoda</taxon>
        <taxon>Hexapoda</taxon>
        <taxon>Insecta</taxon>
        <taxon>Pterygota</taxon>
        <taxon>Neoptera</taxon>
        <taxon>Endopterygota</taxon>
        <taxon>Coleoptera</taxon>
        <taxon>Polyphaga</taxon>
        <taxon>Cucujiformia</taxon>
        <taxon>Coccinelloidea</taxon>
        <taxon>Coccinellidae</taxon>
        <taxon>Scymninae</taxon>
        <taxon>Scymnini</taxon>
        <taxon>Cryptolaemus</taxon>
    </lineage>
</organism>
<proteinExistence type="predicted"/>
<dbReference type="CDD" id="cd23767">
    <property type="entry name" value="IQCD"/>
    <property type="match status" value="1"/>
</dbReference>
<reference evidence="2 3" key="1">
    <citation type="journal article" date="2021" name="BMC Biol.">
        <title>Horizontally acquired antibacterial genes associated with adaptive radiation of ladybird beetles.</title>
        <authorList>
            <person name="Li H.S."/>
            <person name="Tang X.F."/>
            <person name="Huang Y.H."/>
            <person name="Xu Z.Y."/>
            <person name="Chen M.L."/>
            <person name="Du X.Y."/>
            <person name="Qiu B.Y."/>
            <person name="Chen P.T."/>
            <person name="Zhang W."/>
            <person name="Slipinski A."/>
            <person name="Escalona H.E."/>
            <person name="Waterhouse R.M."/>
            <person name="Zwick A."/>
            <person name="Pang H."/>
        </authorList>
    </citation>
    <scope>NUCLEOTIDE SEQUENCE [LARGE SCALE GENOMIC DNA]</scope>
    <source>
        <strain evidence="2">SYSU2018</strain>
    </source>
</reference>
<dbReference type="AlphaFoldDB" id="A0ABD2NBG7"/>
<dbReference type="PROSITE" id="PS50096">
    <property type="entry name" value="IQ"/>
    <property type="match status" value="1"/>
</dbReference>
<evidence type="ECO:0000313" key="2">
    <source>
        <dbReference type="EMBL" id="KAL3275963.1"/>
    </source>
</evidence>
<dbReference type="SMART" id="SM00015">
    <property type="entry name" value="IQ"/>
    <property type="match status" value="1"/>
</dbReference>
<comment type="caution">
    <text evidence="2">The sequence shown here is derived from an EMBL/GenBank/DDBJ whole genome shotgun (WGS) entry which is preliminary data.</text>
</comment>
<accession>A0ABD2NBG7</accession>
<protein>
    <submittedName>
        <fullName evidence="2">Uncharacterized protein</fullName>
    </submittedName>
</protein>
<keyword evidence="3" id="KW-1185">Reference proteome</keyword>
<dbReference type="Pfam" id="PF00612">
    <property type="entry name" value="IQ"/>
    <property type="match status" value="1"/>
</dbReference>
<evidence type="ECO:0000313" key="3">
    <source>
        <dbReference type="Proteomes" id="UP001516400"/>
    </source>
</evidence>
<gene>
    <name evidence="2" type="ORF">HHI36_020695</name>
</gene>